<dbReference type="InterPro" id="IPR020846">
    <property type="entry name" value="MFS_dom"/>
</dbReference>
<accession>A0AAN7T6Q3</accession>
<evidence type="ECO:0000313" key="9">
    <source>
        <dbReference type="Proteomes" id="UP001309876"/>
    </source>
</evidence>
<proteinExistence type="predicted"/>
<dbReference type="GO" id="GO:0022857">
    <property type="term" value="F:transmembrane transporter activity"/>
    <property type="evidence" value="ECO:0007669"/>
    <property type="project" value="InterPro"/>
</dbReference>
<sequence length="534" mass="58616">MAEEKSMFHALSRVGSTENSHPAVSVSSTPSIRSLGNASSSTLYHDHADPEKNADITQHGLPDSVAKDVNLVDWNGPDDPEKPLNWSKRKKWTNVLIIGFLTLLTPFGSSMFAPGVPDMMEDFHSTNVTLASFVVSVYVLGYACGPLVIAPMSELYGRVPVYNICTFWFLVWTVLCGISVNMPMIIVMRFLAGLFGSCPITIGSGTIADCFRQEERGKVISAWTLPILFGPALGPIVGGYLSEYVGWRWNFHLLAIWTAVMFVLCLFLLPETYPPVLLKRKAQKLRKETGNQELRAPSELTGKTPSQLLLLNIIRPTKMLVRSPIVFLLSLFIAVIYGYLYIMFSTLTVVFEGQYNIGGGNVGLTFLGLGLGQIVGLLLFASTSDRYLKKQAAANGGVMTPEMRLPFLVYTSGFAPIGLFLYGWSAEYKVHWIVPILGTMLISIGMITAFLPVGSYLVDAFTAYAASAMAANTVLRSLGGALLPLAGREMYNKLGYGWGNSVLAFIALAFIPLVWLLQKHAGMLRTHPRFQLQL</sequence>
<dbReference type="Gene3D" id="1.20.1250.20">
    <property type="entry name" value="MFS general substrate transporter like domains"/>
    <property type="match status" value="1"/>
</dbReference>
<evidence type="ECO:0000256" key="1">
    <source>
        <dbReference type="ARBA" id="ARBA00004141"/>
    </source>
</evidence>
<dbReference type="FunFam" id="1.20.1250.20:FF:000011">
    <property type="entry name" value="MFS multidrug transporter, putative"/>
    <property type="match status" value="1"/>
</dbReference>
<feature type="transmembrane region" description="Helical" evidence="6">
    <location>
        <begin position="498"/>
        <end position="517"/>
    </location>
</feature>
<feature type="compositionally biased region" description="Polar residues" evidence="5">
    <location>
        <begin position="14"/>
        <end position="43"/>
    </location>
</feature>
<dbReference type="PANTHER" id="PTHR23502:SF153">
    <property type="entry name" value="MULTIDRUG TRANSPORTER, PUTATIVE (AFU_ORTHOLOGUE AFUA_7G00230)-RELATED"/>
    <property type="match status" value="1"/>
</dbReference>
<reference evidence="8 9" key="1">
    <citation type="submission" date="2023-08" db="EMBL/GenBank/DDBJ databases">
        <title>Black Yeasts Isolated from many extreme environments.</title>
        <authorList>
            <person name="Coleine C."/>
            <person name="Stajich J.E."/>
            <person name="Selbmann L."/>
        </authorList>
    </citation>
    <scope>NUCLEOTIDE SEQUENCE [LARGE SCALE GENOMIC DNA]</scope>
    <source>
        <strain evidence="8 9">CCFEE 5910</strain>
    </source>
</reference>
<dbReference type="Pfam" id="PF07690">
    <property type="entry name" value="MFS_1"/>
    <property type="match status" value="1"/>
</dbReference>
<name>A0AAN7T6Q3_9EURO</name>
<feature type="transmembrane region" description="Helical" evidence="6">
    <location>
        <begin position="186"/>
        <end position="208"/>
    </location>
</feature>
<evidence type="ECO:0000313" key="8">
    <source>
        <dbReference type="EMBL" id="KAK5091419.1"/>
    </source>
</evidence>
<feature type="transmembrane region" description="Helical" evidence="6">
    <location>
        <begin position="430"/>
        <end position="451"/>
    </location>
</feature>
<evidence type="ECO:0000256" key="3">
    <source>
        <dbReference type="ARBA" id="ARBA00022989"/>
    </source>
</evidence>
<evidence type="ECO:0000256" key="2">
    <source>
        <dbReference type="ARBA" id="ARBA00022692"/>
    </source>
</evidence>
<feature type="transmembrane region" description="Helical" evidence="6">
    <location>
        <begin position="161"/>
        <end position="180"/>
    </location>
</feature>
<feature type="domain" description="Major facilitator superfamily (MFS) profile" evidence="7">
    <location>
        <begin position="94"/>
        <end position="527"/>
    </location>
</feature>
<keyword evidence="9" id="KW-1185">Reference proteome</keyword>
<evidence type="ECO:0000259" key="7">
    <source>
        <dbReference type="PROSITE" id="PS50850"/>
    </source>
</evidence>
<feature type="transmembrane region" description="Helical" evidence="6">
    <location>
        <begin position="220"/>
        <end position="242"/>
    </location>
</feature>
<comment type="subcellular location">
    <subcellularLocation>
        <location evidence="1">Membrane</location>
        <topology evidence="1">Multi-pass membrane protein</topology>
    </subcellularLocation>
</comment>
<feature type="transmembrane region" description="Helical" evidence="6">
    <location>
        <begin position="364"/>
        <end position="384"/>
    </location>
</feature>
<dbReference type="InterPro" id="IPR011701">
    <property type="entry name" value="MFS"/>
</dbReference>
<protein>
    <recommendedName>
        <fullName evidence="7">Major facilitator superfamily (MFS) profile domain-containing protein</fullName>
    </recommendedName>
</protein>
<feature type="region of interest" description="Disordered" evidence="5">
    <location>
        <begin position="1"/>
        <end position="59"/>
    </location>
</feature>
<feature type="transmembrane region" description="Helical" evidence="6">
    <location>
        <begin position="325"/>
        <end position="344"/>
    </location>
</feature>
<keyword evidence="2 6" id="KW-0812">Transmembrane</keyword>
<feature type="compositionally biased region" description="Basic and acidic residues" evidence="5">
    <location>
        <begin position="44"/>
        <end position="54"/>
    </location>
</feature>
<evidence type="ECO:0000256" key="4">
    <source>
        <dbReference type="ARBA" id="ARBA00023136"/>
    </source>
</evidence>
<dbReference type="InterPro" id="IPR036259">
    <property type="entry name" value="MFS_trans_sf"/>
</dbReference>
<dbReference type="SUPFAM" id="SSF103473">
    <property type="entry name" value="MFS general substrate transporter"/>
    <property type="match status" value="1"/>
</dbReference>
<dbReference type="Proteomes" id="UP001309876">
    <property type="component" value="Unassembled WGS sequence"/>
</dbReference>
<keyword evidence="3 6" id="KW-1133">Transmembrane helix</keyword>
<organism evidence="8 9">
    <name type="scientific">Lithohypha guttulata</name>
    <dbReference type="NCBI Taxonomy" id="1690604"/>
    <lineage>
        <taxon>Eukaryota</taxon>
        <taxon>Fungi</taxon>
        <taxon>Dikarya</taxon>
        <taxon>Ascomycota</taxon>
        <taxon>Pezizomycotina</taxon>
        <taxon>Eurotiomycetes</taxon>
        <taxon>Chaetothyriomycetidae</taxon>
        <taxon>Chaetothyriales</taxon>
        <taxon>Trichomeriaceae</taxon>
        <taxon>Lithohypha</taxon>
    </lineage>
</organism>
<evidence type="ECO:0000256" key="5">
    <source>
        <dbReference type="SAM" id="MobiDB-lite"/>
    </source>
</evidence>
<dbReference type="EMBL" id="JAVRRJ010000001">
    <property type="protein sequence ID" value="KAK5091419.1"/>
    <property type="molecule type" value="Genomic_DNA"/>
</dbReference>
<comment type="caution">
    <text evidence="8">The sequence shown here is derived from an EMBL/GenBank/DDBJ whole genome shotgun (WGS) entry which is preliminary data.</text>
</comment>
<feature type="transmembrane region" description="Helical" evidence="6">
    <location>
        <begin position="463"/>
        <end position="486"/>
    </location>
</feature>
<feature type="transmembrane region" description="Helical" evidence="6">
    <location>
        <begin position="405"/>
        <end position="424"/>
    </location>
</feature>
<dbReference type="AlphaFoldDB" id="A0AAN7T6Q3"/>
<feature type="transmembrane region" description="Helical" evidence="6">
    <location>
        <begin position="128"/>
        <end position="149"/>
    </location>
</feature>
<keyword evidence="4 6" id="KW-0472">Membrane</keyword>
<dbReference type="PROSITE" id="PS50850">
    <property type="entry name" value="MFS"/>
    <property type="match status" value="1"/>
</dbReference>
<dbReference type="PANTHER" id="PTHR23502">
    <property type="entry name" value="MAJOR FACILITATOR SUPERFAMILY"/>
    <property type="match status" value="1"/>
</dbReference>
<feature type="transmembrane region" description="Helical" evidence="6">
    <location>
        <begin position="254"/>
        <end position="278"/>
    </location>
</feature>
<dbReference type="GO" id="GO:0016020">
    <property type="term" value="C:membrane"/>
    <property type="evidence" value="ECO:0007669"/>
    <property type="project" value="UniProtKB-SubCell"/>
</dbReference>
<evidence type="ECO:0000256" key="6">
    <source>
        <dbReference type="SAM" id="Phobius"/>
    </source>
</evidence>
<gene>
    <name evidence="8" type="ORF">LTR05_001602</name>
</gene>
<dbReference type="CDD" id="cd17323">
    <property type="entry name" value="MFS_Tpo1_MDR_like"/>
    <property type="match status" value="1"/>
</dbReference>
<feature type="transmembrane region" description="Helical" evidence="6">
    <location>
        <begin position="95"/>
        <end position="116"/>
    </location>
</feature>